<dbReference type="InterPro" id="IPR011083">
    <property type="entry name" value="Phage_tail_collar_dom"/>
</dbReference>
<dbReference type="SUPFAM" id="SSF88874">
    <property type="entry name" value="Receptor-binding domain of short tail fibre protein gp12"/>
    <property type="match status" value="2"/>
</dbReference>
<name>E3PVB6_ACESD</name>
<evidence type="ECO:0000313" key="3">
    <source>
        <dbReference type="Proteomes" id="UP000007041"/>
    </source>
</evidence>
<dbReference type="Gene3D" id="3.90.1340.10">
    <property type="entry name" value="Phage tail collar domain"/>
    <property type="match status" value="2"/>
</dbReference>
<dbReference type="eggNOG" id="COG4675">
    <property type="taxonomic scope" value="Bacteria"/>
</dbReference>
<dbReference type="KEGG" id="cst:CLOST_2454"/>
<dbReference type="BioCyc" id="CSTI499177:GJE9-2547-MONOMER"/>
<dbReference type="Proteomes" id="UP000007041">
    <property type="component" value="Chromosome"/>
</dbReference>
<gene>
    <name evidence="2" type="ordered locus">CLOST_2454</name>
</gene>
<dbReference type="EMBL" id="FP565809">
    <property type="protein sequence ID" value="CBH22569.1"/>
    <property type="molecule type" value="Genomic_DNA"/>
</dbReference>
<evidence type="ECO:0000259" key="1">
    <source>
        <dbReference type="Pfam" id="PF07484"/>
    </source>
</evidence>
<reference evidence="3" key="1">
    <citation type="journal article" date="2010" name="BMC Genomics">
        <title>Clostridium sticklandii, a specialist in amino acid degradation:revisiting its metabolism through its genome sequence.</title>
        <authorList>
            <person name="Fonknechten N."/>
            <person name="Chaussonnerie S."/>
            <person name="Tricot S."/>
            <person name="Lajus A."/>
            <person name="Andreesen J.R."/>
            <person name="Perchat N."/>
            <person name="Pelletier E."/>
            <person name="Gouyvenoux M."/>
            <person name="Barbe V."/>
            <person name="Salanoubat M."/>
            <person name="Le Paslier D."/>
            <person name="Weissenbach J."/>
            <person name="Cohen G.N."/>
            <person name="Kreimeyer A."/>
        </authorList>
    </citation>
    <scope>NUCLEOTIDE SEQUENCE [LARGE SCALE GENOMIC DNA]</scope>
    <source>
        <strain evidence="3">ATCC 12662 / DSM 519 / JCM 1433 / CCUG 9281 / NCIMB 10654 / HF</strain>
    </source>
</reference>
<dbReference type="AlphaFoldDB" id="E3PVB6"/>
<dbReference type="InterPro" id="IPR037053">
    <property type="entry name" value="Phage_tail_collar_dom_sf"/>
</dbReference>
<protein>
    <submittedName>
        <fullName evidence="2">Phage Tail Collar domain protein (Modular protein)</fullName>
    </submittedName>
</protein>
<evidence type="ECO:0000313" key="2">
    <source>
        <dbReference type="EMBL" id="CBH22569.1"/>
    </source>
</evidence>
<organism evidence="2 3">
    <name type="scientific">Acetoanaerobium sticklandii (strain ATCC 12662 / DSM 519 / JCM 1433 / CCUG 9281 / NCIMB 10654 / HF)</name>
    <name type="common">Clostridium sticklandii</name>
    <dbReference type="NCBI Taxonomy" id="499177"/>
    <lineage>
        <taxon>Bacteria</taxon>
        <taxon>Bacillati</taxon>
        <taxon>Bacillota</taxon>
        <taxon>Clostridia</taxon>
        <taxon>Peptostreptococcales</taxon>
        <taxon>Filifactoraceae</taxon>
        <taxon>Acetoanaerobium</taxon>
    </lineage>
</organism>
<dbReference type="STRING" id="1511.CLOST_2454"/>
<sequence length="194" mass="21824">MRKKKSINLFVSILLLCFLLSITTRFSYANYDTFIGEIQVFPYGFAPVGWELCNGETLQVSQYQPLFSLVGSKFGGNGATTFALPDLRGMEPNPGVKYYIATEGIYPVPDGGVGNDMFIGQIVMFPFPQDTSGFMRCDGRMFQINQYNALYSLIGTNYGGDGVNNFKIPDMRKMNPNNDVWYFINMNGIYPPRN</sequence>
<feature type="domain" description="Phage tail collar" evidence="1">
    <location>
        <begin position="120"/>
        <end position="174"/>
    </location>
</feature>
<dbReference type="Pfam" id="PF07484">
    <property type="entry name" value="Collar"/>
    <property type="match status" value="2"/>
</dbReference>
<feature type="domain" description="Phage tail collar" evidence="1">
    <location>
        <begin position="36"/>
        <end position="90"/>
    </location>
</feature>
<dbReference type="HOGENOM" id="CLU_1400392_0_0_9"/>
<keyword evidence="3" id="KW-1185">Reference proteome</keyword>
<proteinExistence type="predicted"/>
<accession>E3PVB6</accession>